<name>A0A1V6NWA8_PENDC</name>
<dbReference type="STRING" id="69771.A0A1V6NWA8"/>
<dbReference type="GO" id="GO:0004672">
    <property type="term" value="F:protein kinase activity"/>
    <property type="evidence" value="ECO:0007669"/>
    <property type="project" value="InterPro"/>
</dbReference>
<feature type="domain" description="Protein kinase" evidence="6">
    <location>
        <begin position="923"/>
        <end position="1306"/>
    </location>
</feature>
<dbReference type="SMART" id="SM00220">
    <property type="entry name" value="S_TKc"/>
    <property type="match status" value="1"/>
</dbReference>
<dbReference type="GO" id="GO:0051754">
    <property type="term" value="P:meiotic sister chromatid cohesion, centromeric"/>
    <property type="evidence" value="ECO:0007669"/>
    <property type="project" value="TreeGrafter"/>
</dbReference>
<evidence type="ECO:0000256" key="3">
    <source>
        <dbReference type="ARBA" id="ARBA00022838"/>
    </source>
</evidence>
<evidence type="ECO:0000313" key="9">
    <source>
        <dbReference type="Proteomes" id="UP000191522"/>
    </source>
</evidence>
<dbReference type="Pfam" id="PF00069">
    <property type="entry name" value="Pkinase"/>
    <property type="match status" value="1"/>
</dbReference>
<dbReference type="SMART" id="SM00777">
    <property type="entry name" value="Mad3_BUB1_I"/>
    <property type="match status" value="1"/>
</dbReference>
<dbReference type="GO" id="GO:0007094">
    <property type="term" value="P:mitotic spindle assembly checkpoint signaling"/>
    <property type="evidence" value="ECO:0007669"/>
    <property type="project" value="InterPro"/>
</dbReference>
<dbReference type="OMA" id="NCEKGVG"/>
<feature type="region of interest" description="Disordered" evidence="5">
    <location>
        <begin position="333"/>
        <end position="364"/>
    </location>
</feature>
<sequence>MDSQFDWVWLNQECRALLVRNSNTTAIYKFGVNVYFHFSTVQTITFIKIVKTISCTCARINLSISREDRQGNSHVMFIDNQTRKCEPLDNFACCTTDDAGKMAASEDLIDFNIIEAQKENVQSLPGGRSARELARIFSGGSNSDSLASPSPNDTRTLNGAIRQEYENELQLIGESDDPLDVYDRYVKWTLNAYPSAQATPESGLLPLLERATKSFLSSSLYKNDPRYLKIWLHYIRLFSDAPRETFAFLARHHIGEGLALFYEEFAAWLEGAGRWTQADEVFRLGVDREAQPVERLLRKYSEFQHRYDERPQDAGPSSPALPTVRPALAAKMDPFAPTDTSAGPQGSRPPPPAGGATKTKSGKAKMAIFSDSDAAATEQPAASGATKGWESIGSMRDRRKENAVEAKPWVGETLKGGKKSAPKEKMAIFRDESNPNPPQKEPCAPKHIPDHHVREAVNPRTGRRERVFVDLEAVYPDFKNPAHEVSFEELRAIKRGWTNKNWRTQKEPLRQISGNSGSESQPTQPRAPSPADKDLPEHLDQKSAIDEQSQSQAQDESHEGKSGKARKFKVHGDSQTQTVKMKFDSPTSSKVRRKSTREPTMTMHTRAATDEIYSIFNQPLKAEEEDAADSLYGSDYDDDDCASTADTTGHISAASSDFADDETQTFHKSLDDTEYGDGDTTHPGSVVGDDWTEFSVSRDVPGAESADATSHSVMGEGLPDDSEHGTPERKGFVPQMPEDYAPPCGTYRDPVIMAQNRLPFMTPIVERTESSISMTAARNALSNAKTPSRPRTPGSIPQMGDLILSSPLGGATPYHGDHTVASSADIPFSPTAFKALAPKQRRREAVIKELQCNPTDKGIRNTILNSLDPPLAAYAGYHGHVQGSNYASMIQKFVKAHSRRSKSGDDEKHDIPILEFPGAERSYIIRRELGAGAYAPVYLAESVDSLESYNSESDDENATSRDSQIKKSIPYDTGRYPFEAVKVENGPSSAWEFYMIRTAHERLRNSTGHSRATDSIVRAHELHMHQRESFLIEDYRGQGTLLDLVNILRNDPISSAHNSEGGLEESLAMFFSVELFRTIEALHANGILHGDIKADNCLVRLDEEDPPTKALSLLDLGTDEPTEDSRDSIHYSPSGVFGWRRKGLALIDFGRGVDMNAFAPNVQFIADWETGTHECNEIREMRPWTHQIDLYGIAGVIHVLLFGKYIESSAIRTSSGTSTRYWIRESLKRYWDRELWADVFDLLLNPGAEKWVSLERDAAGAENFNGPAFPVLHSMRIVREAMEDWLVANAEKKGLALQLRKIEALLSERKKKMERT</sequence>
<evidence type="ECO:0008006" key="10">
    <source>
        <dbReference type="Google" id="ProtNLM"/>
    </source>
</evidence>
<dbReference type="PROSITE" id="PS50011">
    <property type="entry name" value="PROTEIN_KINASE_DOM"/>
    <property type="match status" value="1"/>
</dbReference>
<feature type="compositionally biased region" description="Polar residues" evidence="5">
    <location>
        <begin position="573"/>
        <end position="589"/>
    </location>
</feature>
<feature type="compositionally biased region" description="Basic and acidic residues" evidence="5">
    <location>
        <begin position="443"/>
        <end position="459"/>
    </location>
</feature>
<dbReference type="PANTHER" id="PTHR14030:SF4">
    <property type="entry name" value="BUB1 KINASE, ISOFORM A-RELATED"/>
    <property type="match status" value="1"/>
</dbReference>
<dbReference type="InterPro" id="IPR013212">
    <property type="entry name" value="Mad3/Bub1_I"/>
</dbReference>
<evidence type="ECO:0000256" key="4">
    <source>
        <dbReference type="ARBA" id="ARBA00023328"/>
    </source>
</evidence>
<dbReference type="InterPro" id="IPR012572">
    <property type="entry name" value="Mad3/Bub1_II"/>
</dbReference>
<dbReference type="GO" id="GO:0032991">
    <property type="term" value="C:protein-containing complex"/>
    <property type="evidence" value="ECO:0007669"/>
    <property type="project" value="UniProtKB-ARBA"/>
</dbReference>
<comment type="subcellular location">
    <subcellularLocation>
        <location evidence="1">Chromosome</location>
        <location evidence="1">Centromere</location>
        <location evidence="1">Kinetochore</location>
    </subcellularLocation>
</comment>
<keyword evidence="3" id="KW-0995">Kinetochore</keyword>
<keyword evidence="9" id="KW-1185">Reference proteome</keyword>
<protein>
    <recommendedName>
        <fullName evidence="10">Protein kinase domain-containing protein</fullName>
    </recommendedName>
</protein>
<dbReference type="PROSITE" id="PS00108">
    <property type="entry name" value="PROTEIN_KINASE_ST"/>
    <property type="match status" value="1"/>
</dbReference>
<dbReference type="GO" id="GO:0000776">
    <property type="term" value="C:kinetochore"/>
    <property type="evidence" value="ECO:0007669"/>
    <property type="project" value="UniProtKB-KW"/>
</dbReference>
<keyword evidence="4" id="KW-0137">Centromere</keyword>
<evidence type="ECO:0000259" key="6">
    <source>
        <dbReference type="PROSITE" id="PS50011"/>
    </source>
</evidence>
<feature type="domain" description="BUB1 N-terminal" evidence="7">
    <location>
        <begin position="165"/>
        <end position="324"/>
    </location>
</feature>
<dbReference type="Pfam" id="PF08171">
    <property type="entry name" value="Mad3_BUB1_II"/>
    <property type="match status" value="1"/>
</dbReference>
<dbReference type="GO" id="GO:0005524">
    <property type="term" value="F:ATP binding"/>
    <property type="evidence" value="ECO:0007669"/>
    <property type="project" value="InterPro"/>
</dbReference>
<gene>
    <name evidence="8" type="ORF">PENDEC_c033G03220</name>
</gene>
<dbReference type="PANTHER" id="PTHR14030">
    <property type="entry name" value="MITOTIC CHECKPOINT SERINE/THREONINE-PROTEIN KINASE BUB1"/>
    <property type="match status" value="1"/>
</dbReference>
<dbReference type="Proteomes" id="UP000191522">
    <property type="component" value="Unassembled WGS sequence"/>
</dbReference>
<dbReference type="SUPFAM" id="SSF56112">
    <property type="entry name" value="Protein kinase-like (PK-like)"/>
    <property type="match status" value="1"/>
</dbReference>
<dbReference type="Gene3D" id="1.25.40.430">
    <property type="match status" value="1"/>
</dbReference>
<dbReference type="Pfam" id="PF08311">
    <property type="entry name" value="Mad3_BUB1_I"/>
    <property type="match status" value="1"/>
</dbReference>
<dbReference type="PROSITE" id="PS51489">
    <property type="entry name" value="BUB1_N"/>
    <property type="match status" value="1"/>
</dbReference>
<feature type="region of interest" description="Disordered" evidence="5">
    <location>
        <begin position="428"/>
        <end position="459"/>
    </location>
</feature>
<dbReference type="InterPro" id="IPR000719">
    <property type="entry name" value="Prot_kinase_dom"/>
</dbReference>
<reference evidence="9" key="1">
    <citation type="journal article" date="2017" name="Nat. Microbiol.">
        <title>Global analysis of biosynthetic gene clusters reveals vast potential of secondary metabolite production in Penicillium species.</title>
        <authorList>
            <person name="Nielsen J.C."/>
            <person name="Grijseels S."/>
            <person name="Prigent S."/>
            <person name="Ji B."/>
            <person name="Dainat J."/>
            <person name="Nielsen K.F."/>
            <person name="Frisvad J.C."/>
            <person name="Workman M."/>
            <person name="Nielsen J."/>
        </authorList>
    </citation>
    <scope>NUCLEOTIDE SEQUENCE [LARGE SCALE GENOMIC DNA]</scope>
    <source>
        <strain evidence="9">IBT 11843</strain>
    </source>
</reference>
<evidence type="ECO:0000256" key="2">
    <source>
        <dbReference type="ARBA" id="ARBA00022454"/>
    </source>
</evidence>
<evidence type="ECO:0000313" key="8">
    <source>
        <dbReference type="EMBL" id="OQD68636.1"/>
    </source>
</evidence>
<keyword evidence="2" id="KW-0158">Chromosome</keyword>
<evidence type="ECO:0000259" key="7">
    <source>
        <dbReference type="PROSITE" id="PS51489"/>
    </source>
</evidence>
<feature type="compositionally biased region" description="Polar residues" evidence="5">
    <location>
        <begin position="512"/>
        <end position="526"/>
    </location>
</feature>
<organism evidence="8 9">
    <name type="scientific">Penicillium decumbens</name>
    <dbReference type="NCBI Taxonomy" id="69771"/>
    <lineage>
        <taxon>Eukaryota</taxon>
        <taxon>Fungi</taxon>
        <taxon>Dikarya</taxon>
        <taxon>Ascomycota</taxon>
        <taxon>Pezizomycotina</taxon>
        <taxon>Eurotiomycetes</taxon>
        <taxon>Eurotiomycetidae</taxon>
        <taxon>Eurotiales</taxon>
        <taxon>Aspergillaceae</taxon>
        <taxon>Penicillium</taxon>
    </lineage>
</organism>
<dbReference type="FunFam" id="1.25.40.430:FF:000003">
    <property type="entry name" value="Checkpoint serine/threonine-protein kinase BUB1"/>
    <property type="match status" value="1"/>
</dbReference>
<dbReference type="EMBL" id="MDYL01000033">
    <property type="protein sequence ID" value="OQD68636.1"/>
    <property type="molecule type" value="Genomic_DNA"/>
</dbReference>
<accession>A0A1V6NWA8</accession>
<feature type="region of interest" description="Disordered" evidence="5">
    <location>
        <begin position="669"/>
        <end position="739"/>
    </location>
</feature>
<dbReference type="OrthoDB" id="248495at2759"/>
<evidence type="ECO:0000256" key="5">
    <source>
        <dbReference type="SAM" id="MobiDB-lite"/>
    </source>
</evidence>
<feature type="region of interest" description="Disordered" evidence="5">
    <location>
        <begin position="502"/>
        <end position="601"/>
    </location>
</feature>
<comment type="caution">
    <text evidence="8">The sequence shown here is derived from an EMBL/GenBank/DDBJ whole genome shotgun (WGS) entry which is preliminary data.</text>
</comment>
<dbReference type="GO" id="GO:0005634">
    <property type="term" value="C:nucleus"/>
    <property type="evidence" value="ECO:0007669"/>
    <property type="project" value="TreeGrafter"/>
</dbReference>
<feature type="compositionally biased region" description="Low complexity" evidence="5">
    <location>
        <begin position="354"/>
        <end position="364"/>
    </location>
</feature>
<dbReference type="InterPro" id="IPR015661">
    <property type="entry name" value="Bub1/Mad3"/>
</dbReference>
<dbReference type="Gene3D" id="1.10.510.10">
    <property type="entry name" value="Transferase(Phosphotransferase) domain 1"/>
    <property type="match status" value="1"/>
</dbReference>
<proteinExistence type="predicted"/>
<dbReference type="InterPro" id="IPR011009">
    <property type="entry name" value="Kinase-like_dom_sf"/>
</dbReference>
<dbReference type="CDD" id="cd13981">
    <property type="entry name" value="STKc_Bub1_BubR1"/>
    <property type="match status" value="1"/>
</dbReference>
<dbReference type="InterPro" id="IPR008271">
    <property type="entry name" value="Ser/Thr_kinase_AS"/>
</dbReference>
<feature type="compositionally biased region" description="Basic and acidic residues" evidence="5">
    <location>
        <begin position="531"/>
        <end position="545"/>
    </location>
</feature>
<feature type="compositionally biased region" description="Basic and acidic residues" evidence="5">
    <location>
        <begin position="721"/>
        <end position="731"/>
    </location>
</feature>
<evidence type="ECO:0000256" key="1">
    <source>
        <dbReference type="ARBA" id="ARBA00004629"/>
    </source>
</evidence>